<evidence type="ECO:0000313" key="3">
    <source>
        <dbReference type="Proteomes" id="UP000625527"/>
    </source>
</evidence>
<protein>
    <recommendedName>
        <fullName evidence="4">Lipoprotein</fullName>
    </recommendedName>
</protein>
<name>A0ABR9N324_9MICO</name>
<sequence length="148" mass="15439">MRLLSTRSLTYVLAPVAVVLSAAACASASAAGGDDGGTPYIVRPTQEPDAYMEALIHGEIAVQGGCFVLLGGEKPSLVSWPYGTERSTEADDAVVVPPGVTVRAGDTVEAGGGEWPRNRHEEYNDRCDLEGVGELVQLNPGLRVVADS</sequence>
<feature type="chain" id="PRO_5045400962" description="Lipoprotein" evidence="1">
    <location>
        <begin position="31"/>
        <end position="148"/>
    </location>
</feature>
<evidence type="ECO:0008006" key="4">
    <source>
        <dbReference type="Google" id="ProtNLM"/>
    </source>
</evidence>
<comment type="caution">
    <text evidence="2">The sequence shown here is derived from an EMBL/GenBank/DDBJ whole genome shotgun (WGS) entry which is preliminary data.</text>
</comment>
<gene>
    <name evidence="2" type="ORF">IHE71_20380</name>
</gene>
<evidence type="ECO:0000313" key="2">
    <source>
        <dbReference type="EMBL" id="MBE1878052.1"/>
    </source>
</evidence>
<dbReference type="PROSITE" id="PS51257">
    <property type="entry name" value="PROKAR_LIPOPROTEIN"/>
    <property type="match status" value="1"/>
</dbReference>
<accession>A0ABR9N324</accession>
<dbReference type="Proteomes" id="UP000625527">
    <property type="component" value="Unassembled WGS sequence"/>
</dbReference>
<dbReference type="EMBL" id="JADAQT010000107">
    <property type="protein sequence ID" value="MBE1878052.1"/>
    <property type="molecule type" value="Genomic_DNA"/>
</dbReference>
<feature type="signal peptide" evidence="1">
    <location>
        <begin position="1"/>
        <end position="30"/>
    </location>
</feature>
<keyword evidence="3" id="KW-1185">Reference proteome</keyword>
<proteinExistence type="predicted"/>
<keyword evidence="1" id="KW-0732">Signal</keyword>
<dbReference type="RefSeq" id="WP_192864604.1">
    <property type="nucleotide sequence ID" value="NZ_JADAQT010000107.1"/>
</dbReference>
<evidence type="ECO:0000256" key="1">
    <source>
        <dbReference type="SAM" id="SignalP"/>
    </source>
</evidence>
<reference evidence="2 3" key="1">
    <citation type="submission" date="2020-10" db="EMBL/GenBank/DDBJ databases">
        <title>Myceligenerans pegani sp. nov., an endophytic actinomycete isolated from Peganum harmala L. in Xinjiang, China.</title>
        <authorList>
            <person name="Xin L."/>
        </authorList>
    </citation>
    <scope>NUCLEOTIDE SEQUENCE [LARGE SCALE GENOMIC DNA]</scope>
    <source>
        <strain evidence="2 3">TRM65318</strain>
    </source>
</reference>
<organism evidence="2 3">
    <name type="scientific">Myceligenerans pegani</name>
    <dbReference type="NCBI Taxonomy" id="2776917"/>
    <lineage>
        <taxon>Bacteria</taxon>
        <taxon>Bacillati</taxon>
        <taxon>Actinomycetota</taxon>
        <taxon>Actinomycetes</taxon>
        <taxon>Micrococcales</taxon>
        <taxon>Promicromonosporaceae</taxon>
        <taxon>Myceligenerans</taxon>
    </lineage>
</organism>